<dbReference type="PROSITE" id="PS00893">
    <property type="entry name" value="NUDIX_BOX"/>
    <property type="match status" value="1"/>
</dbReference>
<dbReference type="Pfam" id="PF21906">
    <property type="entry name" value="WHD_NrtR"/>
    <property type="match status" value="1"/>
</dbReference>
<dbReference type="InterPro" id="IPR036390">
    <property type="entry name" value="WH_DNA-bd_sf"/>
</dbReference>
<evidence type="ECO:0000313" key="4">
    <source>
        <dbReference type="EMBL" id="MFB9757441.1"/>
    </source>
</evidence>
<dbReference type="SUPFAM" id="SSF46785">
    <property type="entry name" value="Winged helix' DNA-binding domain"/>
    <property type="match status" value="1"/>
</dbReference>
<proteinExistence type="inferred from homology"/>
<dbReference type="EMBL" id="JBHMAF010000011">
    <property type="protein sequence ID" value="MFB9757441.1"/>
    <property type="molecule type" value="Genomic_DNA"/>
</dbReference>
<gene>
    <name evidence="4" type="ORF">ACFFMS_02630</name>
</gene>
<organism evidence="4 5">
    <name type="scientific">Ectobacillus funiculus</name>
    <dbReference type="NCBI Taxonomy" id="137993"/>
    <lineage>
        <taxon>Bacteria</taxon>
        <taxon>Bacillati</taxon>
        <taxon>Bacillota</taxon>
        <taxon>Bacilli</taxon>
        <taxon>Bacillales</taxon>
        <taxon>Bacillaceae</taxon>
        <taxon>Ectobacillus</taxon>
    </lineage>
</organism>
<evidence type="ECO:0000256" key="1">
    <source>
        <dbReference type="ARBA" id="ARBA00005582"/>
    </source>
</evidence>
<reference evidence="4 5" key="1">
    <citation type="submission" date="2024-09" db="EMBL/GenBank/DDBJ databases">
        <authorList>
            <person name="Sun Q."/>
            <person name="Mori K."/>
        </authorList>
    </citation>
    <scope>NUCLEOTIDE SEQUENCE [LARGE SCALE GENOMIC DNA]</scope>
    <source>
        <strain evidence="4 5">JCM 11201</strain>
    </source>
</reference>
<feature type="domain" description="Nudix hydrolase" evidence="3">
    <location>
        <begin position="26"/>
        <end position="170"/>
    </location>
</feature>
<comment type="similarity">
    <text evidence="1">Belongs to the Nudix hydrolase family.</text>
</comment>
<sequence length="260" mass="29920">MGKYQTEEEVLKNYDSDSRKYVTPKGYTADIAVFTIVPDEDHDEKVLKIMLIQRALLDAEGEPNIEAGKWALPGGFVQPNESAFMTAKRELEEETGVNGIHLQQFGTYDEPGRDKRGWIISNAHYAIVPEFHLENRKAADDAAEVELFTMEEAFALELAFDHRKIIQDALAVIKRDMMQTNVAKEFLPEEFSVSELQKVLLAVYYHKSIASENFFKKIKNLPFIKKVENKDKKTQRNSKRPANLYRFVDDEESEIASLYF</sequence>
<keyword evidence="2" id="KW-0378">Hydrolase</keyword>
<evidence type="ECO:0000256" key="2">
    <source>
        <dbReference type="ARBA" id="ARBA00022801"/>
    </source>
</evidence>
<dbReference type="PROSITE" id="PS51462">
    <property type="entry name" value="NUDIX"/>
    <property type="match status" value="1"/>
</dbReference>
<dbReference type="Pfam" id="PF00293">
    <property type="entry name" value="NUDIX"/>
    <property type="match status" value="1"/>
</dbReference>
<dbReference type="Gene3D" id="1.10.10.10">
    <property type="entry name" value="Winged helix-like DNA-binding domain superfamily/Winged helix DNA-binding domain"/>
    <property type="match status" value="1"/>
</dbReference>
<comment type="caution">
    <text evidence="4">The sequence shown here is derived from an EMBL/GenBank/DDBJ whole genome shotgun (WGS) entry which is preliminary data.</text>
</comment>
<dbReference type="Gene3D" id="3.90.79.10">
    <property type="entry name" value="Nucleoside Triphosphate Pyrophosphohydrolase"/>
    <property type="match status" value="1"/>
</dbReference>
<dbReference type="InterPro" id="IPR036388">
    <property type="entry name" value="WH-like_DNA-bd_sf"/>
</dbReference>
<evidence type="ECO:0000259" key="3">
    <source>
        <dbReference type="PROSITE" id="PS51462"/>
    </source>
</evidence>
<dbReference type="SUPFAM" id="SSF55811">
    <property type="entry name" value="Nudix"/>
    <property type="match status" value="1"/>
</dbReference>
<name>A0ABV5WA30_9BACI</name>
<dbReference type="Proteomes" id="UP001589609">
    <property type="component" value="Unassembled WGS sequence"/>
</dbReference>
<accession>A0ABV5WA30</accession>
<protein>
    <submittedName>
        <fullName evidence="4">NUDIX domain-containing protein</fullName>
    </submittedName>
</protein>
<dbReference type="PANTHER" id="PTHR43736">
    <property type="entry name" value="ADP-RIBOSE PYROPHOSPHATASE"/>
    <property type="match status" value="1"/>
</dbReference>
<dbReference type="PANTHER" id="PTHR43736:SF1">
    <property type="entry name" value="DIHYDRONEOPTERIN TRIPHOSPHATE DIPHOSPHATASE"/>
    <property type="match status" value="1"/>
</dbReference>
<dbReference type="RefSeq" id="WP_379947754.1">
    <property type="nucleotide sequence ID" value="NZ_JBHMAF010000011.1"/>
</dbReference>
<dbReference type="InterPro" id="IPR000086">
    <property type="entry name" value="NUDIX_hydrolase_dom"/>
</dbReference>
<dbReference type="CDD" id="cd18873">
    <property type="entry name" value="NUDIX_NadM_like"/>
    <property type="match status" value="1"/>
</dbReference>
<keyword evidence="5" id="KW-1185">Reference proteome</keyword>
<dbReference type="InterPro" id="IPR015797">
    <property type="entry name" value="NUDIX_hydrolase-like_dom_sf"/>
</dbReference>
<dbReference type="InterPro" id="IPR054105">
    <property type="entry name" value="WHD_NrtR"/>
</dbReference>
<dbReference type="InterPro" id="IPR020084">
    <property type="entry name" value="NUDIX_hydrolase_CS"/>
</dbReference>
<evidence type="ECO:0000313" key="5">
    <source>
        <dbReference type="Proteomes" id="UP001589609"/>
    </source>
</evidence>